<sequence>MPLEGDFLMLRRLLGSQVKKEEDASQRDNIFHTRCVIQGKVCSLIIDRGSCTNVVSTRLVSKLNLETKSHPRPYKFQWLNEAVEMTVNKQIEVCFSIGKYFDSVLCDVVPMEATHMLLRRPWQFDKRANHDGYSNKFSFLHNNQKITLVPLSLKEVKEDQEKMREKKEKEELKEKRNSRDQEREKAEIKKE</sequence>
<keyword evidence="2" id="KW-1185">Reference proteome</keyword>
<dbReference type="EMBL" id="CM039434">
    <property type="protein sequence ID" value="KAI4324044.1"/>
    <property type="molecule type" value="Genomic_DNA"/>
</dbReference>
<comment type="caution">
    <text evidence="1">The sequence shown here is derived from an EMBL/GenBank/DDBJ whole genome shotgun (WGS) entry which is preliminary data.</text>
</comment>
<organism evidence="1 2">
    <name type="scientific">Bauhinia variegata</name>
    <name type="common">Purple orchid tree</name>
    <name type="synonym">Phanera variegata</name>
    <dbReference type="NCBI Taxonomy" id="167791"/>
    <lineage>
        <taxon>Eukaryota</taxon>
        <taxon>Viridiplantae</taxon>
        <taxon>Streptophyta</taxon>
        <taxon>Embryophyta</taxon>
        <taxon>Tracheophyta</taxon>
        <taxon>Spermatophyta</taxon>
        <taxon>Magnoliopsida</taxon>
        <taxon>eudicotyledons</taxon>
        <taxon>Gunneridae</taxon>
        <taxon>Pentapetalae</taxon>
        <taxon>rosids</taxon>
        <taxon>fabids</taxon>
        <taxon>Fabales</taxon>
        <taxon>Fabaceae</taxon>
        <taxon>Cercidoideae</taxon>
        <taxon>Cercideae</taxon>
        <taxon>Bauhiniinae</taxon>
        <taxon>Bauhinia</taxon>
    </lineage>
</organism>
<proteinExistence type="predicted"/>
<name>A0ACB9MJB6_BAUVA</name>
<evidence type="ECO:0000313" key="2">
    <source>
        <dbReference type="Proteomes" id="UP000828941"/>
    </source>
</evidence>
<reference evidence="1 2" key="1">
    <citation type="journal article" date="2022" name="DNA Res.">
        <title>Chromosomal-level genome assembly of the orchid tree Bauhinia variegata (Leguminosae; Cercidoideae) supports the allotetraploid origin hypothesis of Bauhinia.</title>
        <authorList>
            <person name="Zhong Y."/>
            <person name="Chen Y."/>
            <person name="Zheng D."/>
            <person name="Pang J."/>
            <person name="Liu Y."/>
            <person name="Luo S."/>
            <person name="Meng S."/>
            <person name="Qian L."/>
            <person name="Wei D."/>
            <person name="Dai S."/>
            <person name="Zhou R."/>
        </authorList>
    </citation>
    <scope>NUCLEOTIDE SEQUENCE [LARGE SCALE GENOMIC DNA]</scope>
    <source>
        <strain evidence="1">BV-YZ2020</strain>
    </source>
</reference>
<accession>A0ACB9MJB6</accession>
<evidence type="ECO:0000313" key="1">
    <source>
        <dbReference type="EMBL" id="KAI4324044.1"/>
    </source>
</evidence>
<dbReference type="Proteomes" id="UP000828941">
    <property type="component" value="Chromosome 9"/>
</dbReference>
<gene>
    <name evidence="1" type="ORF">L6164_023611</name>
</gene>
<protein>
    <submittedName>
        <fullName evidence="1">Uncharacterized protein</fullName>
    </submittedName>
</protein>